<name>A0A9P7XPG2_9FUNG</name>
<organism evidence="2 3">
    <name type="scientific">Linnemannia hyalina</name>
    <dbReference type="NCBI Taxonomy" id="64524"/>
    <lineage>
        <taxon>Eukaryota</taxon>
        <taxon>Fungi</taxon>
        <taxon>Fungi incertae sedis</taxon>
        <taxon>Mucoromycota</taxon>
        <taxon>Mortierellomycotina</taxon>
        <taxon>Mortierellomycetes</taxon>
        <taxon>Mortierellales</taxon>
        <taxon>Mortierellaceae</taxon>
        <taxon>Linnemannia</taxon>
    </lineage>
</organism>
<dbReference type="Proteomes" id="UP000707451">
    <property type="component" value="Unassembled WGS sequence"/>
</dbReference>
<reference evidence="2" key="1">
    <citation type="submission" date="2021-06" db="EMBL/GenBank/DDBJ databases">
        <title>Genome Sequence of Mortierella hyaline Strain SCG-10, a Cold-Adapted, Nitrate-Reducing Fungus Isolated from Soil in Minnesota, USA.</title>
        <authorList>
            <person name="Aldossari N."/>
        </authorList>
    </citation>
    <scope>NUCLEOTIDE SEQUENCE</scope>
    <source>
        <strain evidence="2">SCG-10</strain>
    </source>
</reference>
<proteinExistence type="predicted"/>
<evidence type="ECO:0000256" key="1">
    <source>
        <dbReference type="SAM" id="MobiDB-lite"/>
    </source>
</evidence>
<evidence type="ECO:0000313" key="3">
    <source>
        <dbReference type="Proteomes" id="UP000707451"/>
    </source>
</evidence>
<sequence>MTISKLINEDNVLRCLHPHLAKSDLQELALVNKAWNTAFQPFLWRNLSFSHVAVYSTLLDNSDEYTKVILKNAAHIERFYFRGCPNPATFLPFFSPCRNLRSFDCRLQYELPQDAFACLNIVEQNQGLVSFFIDGIPIKRLGVAQKFLQVLSQHTGLRRLEFKSADSKISEHLFKAILQSVPRTLHTLDFKWSIEIQGDNDFEFRDDHVILPGWTNNGIKTLELNRTLTGYEHTVVIPFLRHCVRLDNFRPPPQLPVECGPVLTETLREHCPSLSRVLISNQDHDSVIASVVNGSRALNEFRIRYYGSAGSELTMALVAQAAHLHTIEFEDGIFVRSGDIQMILSHCPGLKTFTVEDWQEDGHESLLEIKDMVSSPWVCLGLRDLILPIGSDYGVDAEKQDEEWGQRRQDVITKAYRQLGVLTELRTLSFGAQVPKENSTQFSLDAEGKKDFDLTLASGLDHLKDLKKLWQLDVAALRHRMREAELHWIDANWPNLRDFRGIYMYEGDELSEDEGMEEDSDEEEEEEEEEEDDEDKVAEEEEEEVDTGDQLEEDEPEPEPEGKMTRRHISGFLGKRPYAELY</sequence>
<feature type="compositionally biased region" description="Acidic residues" evidence="1">
    <location>
        <begin position="510"/>
        <end position="559"/>
    </location>
</feature>
<dbReference type="Gene3D" id="3.80.10.10">
    <property type="entry name" value="Ribonuclease Inhibitor"/>
    <property type="match status" value="1"/>
</dbReference>
<dbReference type="OrthoDB" id="2405020at2759"/>
<protein>
    <recommendedName>
        <fullName evidence="4">F-box domain-containing protein</fullName>
    </recommendedName>
</protein>
<keyword evidence="3" id="KW-1185">Reference proteome</keyword>
<evidence type="ECO:0008006" key="4">
    <source>
        <dbReference type="Google" id="ProtNLM"/>
    </source>
</evidence>
<evidence type="ECO:0000313" key="2">
    <source>
        <dbReference type="EMBL" id="KAG9064667.1"/>
    </source>
</evidence>
<gene>
    <name evidence="2" type="ORF">KI688_002925</name>
</gene>
<feature type="region of interest" description="Disordered" evidence="1">
    <location>
        <begin position="510"/>
        <end position="570"/>
    </location>
</feature>
<dbReference type="EMBL" id="JAHRHY010000013">
    <property type="protein sequence ID" value="KAG9064667.1"/>
    <property type="molecule type" value="Genomic_DNA"/>
</dbReference>
<dbReference type="AlphaFoldDB" id="A0A9P7XPG2"/>
<comment type="caution">
    <text evidence="2">The sequence shown here is derived from an EMBL/GenBank/DDBJ whole genome shotgun (WGS) entry which is preliminary data.</text>
</comment>
<dbReference type="InterPro" id="IPR032675">
    <property type="entry name" value="LRR_dom_sf"/>
</dbReference>
<accession>A0A9P7XPG2</accession>
<dbReference type="SUPFAM" id="SSF52047">
    <property type="entry name" value="RNI-like"/>
    <property type="match status" value="1"/>
</dbReference>